<name>A0A6A5XW97_9PLEO</name>
<evidence type="ECO:0000313" key="2">
    <source>
        <dbReference type="Proteomes" id="UP000799778"/>
    </source>
</evidence>
<keyword evidence="2" id="KW-1185">Reference proteome</keyword>
<dbReference type="RefSeq" id="XP_033385588.1">
    <property type="nucleotide sequence ID" value="XM_033521208.1"/>
</dbReference>
<dbReference type="AlphaFoldDB" id="A0A6A5XW97"/>
<dbReference type="GeneID" id="54278605"/>
<protein>
    <submittedName>
        <fullName evidence="1">Uncharacterized protein</fullName>
    </submittedName>
</protein>
<reference evidence="1" key="1">
    <citation type="journal article" date="2020" name="Stud. Mycol.">
        <title>101 Dothideomycetes genomes: a test case for predicting lifestyles and emergence of pathogens.</title>
        <authorList>
            <person name="Haridas S."/>
            <person name="Albert R."/>
            <person name="Binder M."/>
            <person name="Bloem J."/>
            <person name="Labutti K."/>
            <person name="Salamov A."/>
            <person name="Andreopoulos B."/>
            <person name="Baker S."/>
            <person name="Barry K."/>
            <person name="Bills G."/>
            <person name="Bluhm B."/>
            <person name="Cannon C."/>
            <person name="Castanera R."/>
            <person name="Culley D."/>
            <person name="Daum C."/>
            <person name="Ezra D."/>
            <person name="Gonzalez J."/>
            <person name="Henrissat B."/>
            <person name="Kuo A."/>
            <person name="Liang C."/>
            <person name="Lipzen A."/>
            <person name="Lutzoni F."/>
            <person name="Magnuson J."/>
            <person name="Mondo S."/>
            <person name="Nolan M."/>
            <person name="Ohm R."/>
            <person name="Pangilinan J."/>
            <person name="Park H.-J."/>
            <person name="Ramirez L."/>
            <person name="Alfaro M."/>
            <person name="Sun H."/>
            <person name="Tritt A."/>
            <person name="Yoshinaga Y."/>
            <person name="Zwiers L.-H."/>
            <person name="Turgeon B."/>
            <person name="Goodwin S."/>
            <person name="Spatafora J."/>
            <person name="Crous P."/>
            <person name="Grigoriev I."/>
        </authorList>
    </citation>
    <scope>NUCLEOTIDE SEQUENCE</scope>
    <source>
        <strain evidence="1">CBS 175.79</strain>
    </source>
</reference>
<gene>
    <name evidence="1" type="ORF">BU24DRAFT_146820</name>
</gene>
<dbReference type="PROSITE" id="PS51257">
    <property type="entry name" value="PROKAR_LIPOPROTEIN"/>
    <property type="match status" value="1"/>
</dbReference>
<proteinExistence type="predicted"/>
<dbReference type="Proteomes" id="UP000799778">
    <property type="component" value="Unassembled WGS sequence"/>
</dbReference>
<sequence length="66" mass="7518">MMLVVRTQPSMYCSLGIFVIFGCCRITSSLESTLVRKGRPIESNYQPILGHCSLLKRQMLSTLRPR</sequence>
<accession>A0A6A5XW97</accession>
<organism evidence="1 2">
    <name type="scientific">Aaosphaeria arxii CBS 175.79</name>
    <dbReference type="NCBI Taxonomy" id="1450172"/>
    <lineage>
        <taxon>Eukaryota</taxon>
        <taxon>Fungi</taxon>
        <taxon>Dikarya</taxon>
        <taxon>Ascomycota</taxon>
        <taxon>Pezizomycotina</taxon>
        <taxon>Dothideomycetes</taxon>
        <taxon>Pleosporomycetidae</taxon>
        <taxon>Pleosporales</taxon>
        <taxon>Pleosporales incertae sedis</taxon>
        <taxon>Aaosphaeria</taxon>
    </lineage>
</organism>
<evidence type="ECO:0000313" key="1">
    <source>
        <dbReference type="EMBL" id="KAF2017249.1"/>
    </source>
</evidence>
<dbReference type="EMBL" id="ML978068">
    <property type="protein sequence ID" value="KAF2017249.1"/>
    <property type="molecule type" value="Genomic_DNA"/>
</dbReference>